<dbReference type="InterPro" id="IPR000488">
    <property type="entry name" value="Death_dom"/>
</dbReference>
<evidence type="ECO:0000259" key="1">
    <source>
        <dbReference type="PROSITE" id="PS50017"/>
    </source>
</evidence>
<dbReference type="Pfam" id="PF00531">
    <property type="entry name" value="Death"/>
    <property type="match status" value="1"/>
</dbReference>
<gene>
    <name evidence="2" type="ORF">AWC38_SpisGene8846</name>
</gene>
<name>A0A2B4SD23_STYPI</name>
<keyword evidence="3" id="KW-1185">Reference proteome</keyword>
<dbReference type="Proteomes" id="UP000225706">
    <property type="component" value="Unassembled WGS sequence"/>
</dbReference>
<dbReference type="GO" id="GO:0007165">
    <property type="term" value="P:signal transduction"/>
    <property type="evidence" value="ECO:0007669"/>
    <property type="project" value="InterPro"/>
</dbReference>
<comment type="caution">
    <text evidence="2">The sequence shown here is derived from an EMBL/GenBank/DDBJ whole genome shotgun (WGS) entry which is preliminary data.</text>
</comment>
<dbReference type="AlphaFoldDB" id="A0A2B4SD23"/>
<feature type="domain" description="Death" evidence="1">
    <location>
        <begin position="19"/>
        <end position="81"/>
    </location>
</feature>
<dbReference type="Gene3D" id="1.10.533.10">
    <property type="entry name" value="Death Domain, Fas"/>
    <property type="match status" value="1"/>
</dbReference>
<organism evidence="2 3">
    <name type="scientific">Stylophora pistillata</name>
    <name type="common">Smooth cauliflower coral</name>
    <dbReference type="NCBI Taxonomy" id="50429"/>
    <lineage>
        <taxon>Eukaryota</taxon>
        <taxon>Metazoa</taxon>
        <taxon>Cnidaria</taxon>
        <taxon>Anthozoa</taxon>
        <taxon>Hexacorallia</taxon>
        <taxon>Scleractinia</taxon>
        <taxon>Astrocoeniina</taxon>
        <taxon>Pocilloporidae</taxon>
        <taxon>Stylophora</taxon>
    </lineage>
</organism>
<protein>
    <recommendedName>
        <fullName evidence="1">Death domain-containing protein</fullName>
    </recommendedName>
</protein>
<evidence type="ECO:0000313" key="2">
    <source>
        <dbReference type="EMBL" id="PFX26467.1"/>
    </source>
</evidence>
<dbReference type="CDD" id="cd01670">
    <property type="entry name" value="Death"/>
    <property type="match status" value="1"/>
</dbReference>
<reference evidence="3" key="1">
    <citation type="journal article" date="2017" name="bioRxiv">
        <title>Comparative analysis of the genomes of Stylophora pistillata and Acropora digitifera provides evidence for extensive differences between species of corals.</title>
        <authorList>
            <person name="Voolstra C.R."/>
            <person name="Li Y."/>
            <person name="Liew Y.J."/>
            <person name="Baumgarten S."/>
            <person name="Zoccola D."/>
            <person name="Flot J.-F."/>
            <person name="Tambutte S."/>
            <person name="Allemand D."/>
            <person name="Aranda M."/>
        </authorList>
    </citation>
    <scope>NUCLEOTIDE SEQUENCE [LARGE SCALE GENOMIC DNA]</scope>
</reference>
<dbReference type="InterPro" id="IPR011029">
    <property type="entry name" value="DEATH-like_dom_sf"/>
</dbReference>
<dbReference type="PROSITE" id="PS50017">
    <property type="entry name" value="DEATH_DOMAIN"/>
    <property type="match status" value="1"/>
</dbReference>
<dbReference type="SMART" id="SM00005">
    <property type="entry name" value="DEATH"/>
    <property type="match status" value="1"/>
</dbReference>
<dbReference type="OrthoDB" id="5956315at2759"/>
<sequence>MESIATISLINLALDLSIDWKMLGRYLKLHQEVSSICADYEEVAEQAYRMLQLWRGKNGTQATYQALGKALKQVPRNDLVEDYCIGKNKDFLDQGEGTTPLDEEMEKLALASSPENNFETAVAGTDR</sequence>
<evidence type="ECO:0000313" key="3">
    <source>
        <dbReference type="Proteomes" id="UP000225706"/>
    </source>
</evidence>
<dbReference type="SUPFAM" id="SSF47986">
    <property type="entry name" value="DEATH domain"/>
    <property type="match status" value="1"/>
</dbReference>
<proteinExistence type="predicted"/>
<dbReference type="EMBL" id="LSMT01000125">
    <property type="protein sequence ID" value="PFX26467.1"/>
    <property type="molecule type" value="Genomic_DNA"/>
</dbReference>
<accession>A0A2B4SD23</accession>